<dbReference type="Pfam" id="PF06985">
    <property type="entry name" value="HET"/>
    <property type="match status" value="1"/>
</dbReference>
<feature type="domain" description="Heterokaryon incompatibility" evidence="1">
    <location>
        <begin position="247"/>
        <end position="391"/>
    </location>
</feature>
<dbReference type="InterPro" id="IPR010730">
    <property type="entry name" value="HET"/>
</dbReference>
<accession>A0A177D965</accession>
<keyword evidence="3" id="KW-1185">Reference proteome</keyword>
<dbReference type="KEGG" id="aalt:CC77DRAFT_444183"/>
<dbReference type="EMBL" id="KV441493">
    <property type="protein sequence ID" value="OAG15469.1"/>
    <property type="molecule type" value="Genomic_DNA"/>
</dbReference>
<dbReference type="RefSeq" id="XP_018380890.1">
    <property type="nucleotide sequence ID" value="XM_018531713.1"/>
</dbReference>
<organism evidence="2 3">
    <name type="scientific">Alternaria alternata</name>
    <name type="common">Alternaria rot fungus</name>
    <name type="synonym">Torula alternata</name>
    <dbReference type="NCBI Taxonomy" id="5599"/>
    <lineage>
        <taxon>Eukaryota</taxon>
        <taxon>Fungi</taxon>
        <taxon>Dikarya</taxon>
        <taxon>Ascomycota</taxon>
        <taxon>Pezizomycotina</taxon>
        <taxon>Dothideomycetes</taxon>
        <taxon>Pleosporomycetidae</taxon>
        <taxon>Pleosporales</taxon>
        <taxon>Pleosporineae</taxon>
        <taxon>Pleosporaceae</taxon>
        <taxon>Alternaria</taxon>
        <taxon>Alternaria sect. Alternaria</taxon>
        <taxon>Alternaria alternata complex</taxon>
    </lineage>
</organism>
<protein>
    <submittedName>
        <fullName evidence="2">HET-domain-containing protein</fullName>
    </submittedName>
</protein>
<evidence type="ECO:0000313" key="2">
    <source>
        <dbReference type="EMBL" id="OAG15469.1"/>
    </source>
</evidence>
<name>A0A177D965_ALTAL</name>
<dbReference type="PANTHER" id="PTHR33112">
    <property type="entry name" value="DOMAIN PROTEIN, PUTATIVE-RELATED"/>
    <property type="match status" value="1"/>
</dbReference>
<dbReference type="Proteomes" id="UP000077248">
    <property type="component" value="Unassembled WGS sequence"/>
</dbReference>
<dbReference type="PANTHER" id="PTHR33112:SF16">
    <property type="entry name" value="HETEROKARYON INCOMPATIBILITY DOMAIN-CONTAINING PROTEIN"/>
    <property type="match status" value="1"/>
</dbReference>
<sequence>MRRTPYNTPIASAVMSLCNVCKSISFRELIDNDEGVILIDGFRFNSVGRTSPMFLDRLPWNERRCTVSELVSRAKMCRLCDSILLYIRNREWYLIDAEKHVGWEGVKKAIPRSLMIWTTLHVHQHAGPSLTVGLGNPHHAKTMVLWIDLCKRLNSSLKSWLPRVSFPETIHPHTMNLMLSWLDECNDGHSKCSHLSTRLVSLPTRVLDVSALPGPEQVLDNCYSWRELFHGGSCKLVQTSHRQTGHYVALSYCWGASLPFTTTTTNLQAHQSAIGFDTLPQTLQDAILIARWMGIEYIWIDCLCILQDSKTDWEHEAARMADVYSNAYLTVAASRAEHCGKGFLSLRTVSHPLCMDIEDDEGSLEFYFQFQLTSNRDDEQPLDCRKWAVQESLLSHRVLSFNEGHMTWRCDEIFEDENGFSGPACNILARRIEVIAQSMSQTTFGLDHWPHLIKSYSARQMTYETDTFPAISGITQKIQQLTGDMYYAGLWKQRFLDGLLWRPAIELGSQARMEGHPQAPRRRHEWIAPSWSWASVKGKITHPLWDSKHFEYCACLEECSVTYHGTDPLGALKEGFARLSRPVTLVTEVQAEGELPLGYNSSCMIQLSNGTWTEGSVYFDFVHHMPCDVLMITPDWGICIEKVEHITNTYVRIGVVQIWPMRHTSDSVAYNLECRRFPATRRDPSLPITSDHVSPRTIILI</sequence>
<reference evidence="2 3" key="1">
    <citation type="submission" date="2016-05" db="EMBL/GenBank/DDBJ databases">
        <title>Comparative analysis of secretome profiles of manganese(II)-oxidizing ascomycete fungi.</title>
        <authorList>
            <consortium name="DOE Joint Genome Institute"/>
            <person name="Zeiner C.A."/>
            <person name="Purvine S.O."/>
            <person name="Zink E.M."/>
            <person name="Wu S."/>
            <person name="Pasa-Tolic L."/>
            <person name="Chaput D.L."/>
            <person name="Haridas S."/>
            <person name="Grigoriev I.V."/>
            <person name="Santelli C.M."/>
            <person name="Hansel C.M."/>
        </authorList>
    </citation>
    <scope>NUCLEOTIDE SEQUENCE [LARGE SCALE GENOMIC DNA]</scope>
    <source>
        <strain evidence="2 3">SRC1lrK2f</strain>
    </source>
</reference>
<evidence type="ECO:0000259" key="1">
    <source>
        <dbReference type="Pfam" id="PF06985"/>
    </source>
</evidence>
<dbReference type="GeneID" id="29117307"/>
<proteinExistence type="predicted"/>
<dbReference type="AlphaFoldDB" id="A0A177D965"/>
<dbReference type="STRING" id="5599.A0A177D965"/>
<dbReference type="VEuPathDB" id="FungiDB:CC77DRAFT_444183"/>
<gene>
    <name evidence="2" type="ORF">CC77DRAFT_444183</name>
</gene>
<evidence type="ECO:0000313" key="3">
    <source>
        <dbReference type="Proteomes" id="UP000077248"/>
    </source>
</evidence>